<evidence type="ECO:0000313" key="4">
    <source>
        <dbReference type="Proteomes" id="UP001463665"/>
    </source>
</evidence>
<sequence>MVKFQFKLFPVSEIIEKAYDEFFYSGKVLSQLCEKPELAIGSTNLQTQRPFTFSKRKMEDSLYAHQNNPILFDGSNFPISRAVIASSCVPFAFTPISIDKKFYQNPEQYEDVDPKLVDGGVYDNQGAHKLTQKNSSYKCDVVIISDAGNKLPFAKLYNNTFTLLLRTVDLFMVRIKHFQMIKNLYTGSDIAVSFQSIGWDLHACIPGFYNNMVAGNIPKTLCQYHEMDEDWIKNPKNHKNKIMEHLETRCSYKTIKDSSISPERLNNIRTVGTNLTPINKELACDLMSYAESITEVQVRLYCPEIIENHAI</sequence>
<dbReference type="Proteomes" id="UP001463665">
    <property type="component" value="Chromosome"/>
</dbReference>
<dbReference type="InterPro" id="IPR016035">
    <property type="entry name" value="Acyl_Trfase/lysoPLipase"/>
</dbReference>
<dbReference type="EMBL" id="CP154834">
    <property type="protein sequence ID" value="XAO72796.1"/>
    <property type="molecule type" value="Genomic_DNA"/>
</dbReference>
<keyword evidence="1" id="KW-0443">Lipid metabolism</keyword>
<organism evidence="3 4">
    <name type="scientific">Chryseobacterium endophyticum</name>
    <dbReference type="NCBI Taxonomy" id="1854762"/>
    <lineage>
        <taxon>Bacteria</taxon>
        <taxon>Pseudomonadati</taxon>
        <taxon>Bacteroidota</taxon>
        <taxon>Flavobacteriia</taxon>
        <taxon>Flavobacteriales</taxon>
        <taxon>Weeksellaceae</taxon>
        <taxon>Chryseobacterium group</taxon>
        <taxon>Chryseobacterium</taxon>
    </lineage>
</organism>
<dbReference type="InterPro" id="IPR002641">
    <property type="entry name" value="PNPLA_dom"/>
</dbReference>
<proteinExistence type="predicted"/>
<keyword evidence="4" id="KW-1185">Reference proteome</keyword>
<dbReference type="SUPFAM" id="SSF52151">
    <property type="entry name" value="FabD/lysophospholipase-like"/>
    <property type="match status" value="1"/>
</dbReference>
<evidence type="ECO:0000259" key="2">
    <source>
        <dbReference type="Pfam" id="PF01734"/>
    </source>
</evidence>
<dbReference type="AlphaFoldDB" id="A0AAU6WJJ4"/>
<dbReference type="GO" id="GO:0006629">
    <property type="term" value="P:lipid metabolic process"/>
    <property type="evidence" value="ECO:0007669"/>
    <property type="project" value="UniProtKB-KW"/>
</dbReference>
<name>A0AAU6WJJ4_9FLAO</name>
<feature type="domain" description="PNPLA" evidence="2">
    <location>
        <begin position="56"/>
        <end position="126"/>
    </location>
</feature>
<dbReference type="RefSeq" id="WP_345765533.1">
    <property type="nucleotide sequence ID" value="NZ_CP154834.1"/>
</dbReference>
<gene>
    <name evidence="3" type="ORF">AAFP95_13075</name>
</gene>
<dbReference type="Pfam" id="PF01734">
    <property type="entry name" value="Patatin"/>
    <property type="match status" value="1"/>
</dbReference>
<accession>A0AAU6WJJ4</accession>
<dbReference type="Gene3D" id="3.40.1090.10">
    <property type="entry name" value="Cytosolic phospholipase A2 catalytic domain"/>
    <property type="match status" value="1"/>
</dbReference>
<evidence type="ECO:0000313" key="3">
    <source>
        <dbReference type="EMBL" id="XAO72796.1"/>
    </source>
</evidence>
<reference evidence="3 4" key="1">
    <citation type="submission" date="2024-04" db="EMBL/GenBank/DDBJ databases">
        <title>Genome sequencing and assembly of rice foliar adapted Chryseobacterium endophyticum OsEnb-ALM-A6.</title>
        <authorList>
            <person name="Kumar S."/>
            <person name="Javed M."/>
            <person name="Chouhan V."/>
            <person name="Charishma K."/>
            <person name="Patel A."/>
            <person name="Kumar M."/>
            <person name="Sahu K.P."/>
            <person name="Kumar A."/>
        </authorList>
    </citation>
    <scope>NUCLEOTIDE SEQUENCE [LARGE SCALE GENOMIC DNA]</scope>
    <source>
        <strain evidence="3 4">OsEnb-ALM-A6</strain>
    </source>
</reference>
<evidence type="ECO:0000256" key="1">
    <source>
        <dbReference type="ARBA" id="ARBA00023098"/>
    </source>
</evidence>
<protein>
    <submittedName>
        <fullName evidence="3">Patatin-like phospholipase family protein</fullName>
    </submittedName>
</protein>